<name>A0ABQ5XL62_9GAMM</name>
<dbReference type="RefSeq" id="WP_284318924.1">
    <property type="nucleotide sequence ID" value="NZ_BSOB01000002.1"/>
</dbReference>
<dbReference type="Proteomes" id="UP001156670">
    <property type="component" value="Unassembled WGS sequence"/>
</dbReference>
<accession>A0ABQ5XL62</accession>
<proteinExistence type="predicted"/>
<gene>
    <name evidence="1" type="ORF">GCM10007901_00940</name>
</gene>
<evidence type="ECO:0000313" key="2">
    <source>
        <dbReference type="Proteomes" id="UP001156670"/>
    </source>
</evidence>
<keyword evidence="2" id="KW-1185">Reference proteome</keyword>
<reference evidence="2" key="1">
    <citation type="journal article" date="2019" name="Int. J. Syst. Evol. Microbiol.">
        <title>The Global Catalogue of Microorganisms (GCM) 10K type strain sequencing project: providing services to taxonomists for standard genome sequencing and annotation.</title>
        <authorList>
            <consortium name="The Broad Institute Genomics Platform"/>
            <consortium name="The Broad Institute Genome Sequencing Center for Infectious Disease"/>
            <person name="Wu L."/>
            <person name="Ma J."/>
        </authorList>
    </citation>
    <scope>NUCLEOTIDE SEQUENCE [LARGE SCALE GENOMIC DNA]</scope>
    <source>
        <strain evidence="2">NBRC 111980</strain>
    </source>
</reference>
<evidence type="ECO:0000313" key="1">
    <source>
        <dbReference type="EMBL" id="GLQ91144.1"/>
    </source>
</evidence>
<dbReference type="EMBL" id="BSOB01000002">
    <property type="protein sequence ID" value="GLQ91144.1"/>
    <property type="molecule type" value="Genomic_DNA"/>
</dbReference>
<comment type="caution">
    <text evidence="1">The sequence shown here is derived from an EMBL/GenBank/DDBJ whole genome shotgun (WGS) entry which is preliminary data.</text>
</comment>
<organism evidence="1 2">
    <name type="scientific">Dyella acidisoli</name>
    <dbReference type="NCBI Taxonomy" id="1867834"/>
    <lineage>
        <taxon>Bacteria</taxon>
        <taxon>Pseudomonadati</taxon>
        <taxon>Pseudomonadota</taxon>
        <taxon>Gammaproteobacteria</taxon>
        <taxon>Lysobacterales</taxon>
        <taxon>Rhodanobacteraceae</taxon>
        <taxon>Dyella</taxon>
    </lineage>
</organism>
<sequence>MKSNGQRLLMIYAGVLTVVLAAAAVSGFVQASRSMTLKQFDVQRINMHEPNAITPLLISIRVEVAI</sequence>
<protein>
    <submittedName>
        <fullName evidence="1">Uncharacterized protein</fullName>
    </submittedName>
</protein>